<feature type="transmembrane region" description="Helical" evidence="8">
    <location>
        <begin position="240"/>
        <end position="263"/>
    </location>
</feature>
<dbReference type="Proteomes" id="UP000248066">
    <property type="component" value="Unassembled WGS sequence"/>
</dbReference>
<evidence type="ECO:0000313" key="11">
    <source>
        <dbReference type="Proteomes" id="UP000248066"/>
    </source>
</evidence>
<name>A0A2W0HPD3_9BACI</name>
<feature type="transmembrane region" description="Helical" evidence="8">
    <location>
        <begin position="12"/>
        <end position="33"/>
    </location>
</feature>
<feature type="transmembrane region" description="Helical" evidence="8">
    <location>
        <begin position="306"/>
        <end position="325"/>
    </location>
</feature>
<keyword evidence="11" id="KW-1185">Reference proteome</keyword>
<dbReference type="EC" id="2.7.13.3" evidence="2"/>
<feature type="transmembrane region" description="Helical" evidence="8">
    <location>
        <begin position="363"/>
        <end position="385"/>
    </location>
</feature>
<evidence type="ECO:0000256" key="5">
    <source>
        <dbReference type="ARBA" id="ARBA00022777"/>
    </source>
</evidence>
<proteinExistence type="predicted"/>
<feature type="transmembrane region" description="Helical" evidence="8">
    <location>
        <begin position="275"/>
        <end position="300"/>
    </location>
</feature>
<keyword evidence="8" id="KW-0812">Transmembrane</keyword>
<dbReference type="CDD" id="cd16917">
    <property type="entry name" value="HATPase_UhpB-NarQ-NarX-like"/>
    <property type="match status" value="1"/>
</dbReference>
<dbReference type="OrthoDB" id="9781904at2"/>
<dbReference type="InterPro" id="IPR001478">
    <property type="entry name" value="PDZ"/>
</dbReference>
<gene>
    <name evidence="10" type="ORF">CR205_09235</name>
</gene>
<feature type="transmembrane region" description="Helical" evidence="8">
    <location>
        <begin position="120"/>
        <end position="140"/>
    </location>
</feature>
<dbReference type="RefSeq" id="WP_110518854.1">
    <property type="nucleotide sequence ID" value="NZ_PDOF01000001.1"/>
</dbReference>
<evidence type="ECO:0000256" key="2">
    <source>
        <dbReference type="ARBA" id="ARBA00012438"/>
    </source>
</evidence>
<dbReference type="InterPro" id="IPR050482">
    <property type="entry name" value="Sensor_HK_TwoCompSys"/>
</dbReference>
<keyword evidence="4" id="KW-0547">Nucleotide-binding</keyword>
<protein>
    <recommendedName>
        <fullName evidence="2">histidine kinase</fullName>
        <ecNumber evidence="2">2.7.13.3</ecNumber>
    </recommendedName>
</protein>
<organism evidence="10 11">
    <name type="scientific">Alteribacter lacisalsi</name>
    <dbReference type="NCBI Taxonomy" id="2045244"/>
    <lineage>
        <taxon>Bacteria</taxon>
        <taxon>Bacillati</taxon>
        <taxon>Bacillota</taxon>
        <taxon>Bacilli</taxon>
        <taxon>Bacillales</taxon>
        <taxon>Bacillaceae</taxon>
        <taxon>Alteribacter</taxon>
    </lineage>
</organism>
<dbReference type="InterPro" id="IPR036034">
    <property type="entry name" value="PDZ_sf"/>
</dbReference>
<sequence>MGWILFYKKAFVITLMIISAAAAFLMILLNLQYPYIGLEVQKQDHGEYEAGTVSTIGWAHANQIQPGDQILEVNGNPVEEHSTVQDYSRVEKAESVTVLSEGAVRTEPVTMSRYFTEEHLYFVVFPSFFFFLSLWLSLLLLKSTIKPHTSMLILFIMTLSLCYHSAGLAAKLSQTGLYIQTVTFLLSPVLFLQFVYHYFMTYKESWLNKNWMKGAYLLLFVLLLLNTALSVALASTGRMILLISFLLLLFYIFSALTKGIVNFRREPVLNTFKMLFISLVIALAPFTFLYVLPVLFTGSYLLPGEAVSIFIFVVPVIFLYLLCTDQLVNIQLYFSRLGYYLGISALPPVLVIIFFPALSNAPLTLSLTLQVFSVTYLTTLLFLYLKSYLDAKLRKSLFLGKEQFKESIYRLTMRMRQNKSVEEVQESIEKEFQEVLNVDRTVHFFISKRNHTVSEMESSKDDFDLMQLISILKRSPVSTGAIFQSGSSFALIIGESSEYYYVTAGLNDKPFRLDDSKKEWLLTLSYYSSILLENLLRIEDLLQELEDMTLEKEGNTEWLTRLLFNLSEKERSQLSVDLHDSVLQELLVLKREVSEIKSATDMGTAINSARLEKLEEGLLDVIYLTRETCHSLLPPLLESNGLEGALDDLASKFQLRSNIKLSLTATGLKRDTDYEVTLALYRIVQELLNNAMKHSNAENVSVSLRQQHGTITLEYNDNGMGISSLNEQTVGKMGLFGIKERVNSLKGKISIVTEKNEGLTVTIRLEV</sequence>
<keyword evidence="3" id="KW-0808">Transferase</keyword>
<dbReference type="InterPro" id="IPR003594">
    <property type="entry name" value="HATPase_dom"/>
</dbReference>
<evidence type="ECO:0000313" key="10">
    <source>
        <dbReference type="EMBL" id="PYZ98739.1"/>
    </source>
</evidence>
<comment type="catalytic activity">
    <reaction evidence="1">
        <text>ATP + protein L-histidine = ADP + protein N-phospho-L-histidine.</text>
        <dbReference type="EC" id="2.7.13.3"/>
    </reaction>
</comment>
<keyword evidence="5" id="KW-0418">Kinase</keyword>
<feature type="transmembrane region" description="Helical" evidence="8">
    <location>
        <begin position="152"/>
        <end position="170"/>
    </location>
</feature>
<dbReference type="Pfam" id="PF07730">
    <property type="entry name" value="HisKA_3"/>
    <property type="match status" value="1"/>
</dbReference>
<keyword evidence="8" id="KW-1133">Transmembrane helix</keyword>
<dbReference type="Pfam" id="PF00595">
    <property type="entry name" value="PDZ"/>
    <property type="match status" value="1"/>
</dbReference>
<evidence type="ECO:0000259" key="9">
    <source>
        <dbReference type="PROSITE" id="PS50109"/>
    </source>
</evidence>
<keyword evidence="7" id="KW-0902">Two-component regulatory system</keyword>
<dbReference type="InterPro" id="IPR011712">
    <property type="entry name" value="Sig_transdc_His_kin_sub3_dim/P"/>
</dbReference>
<evidence type="ECO:0000256" key="6">
    <source>
        <dbReference type="ARBA" id="ARBA00022840"/>
    </source>
</evidence>
<dbReference type="GO" id="GO:0046983">
    <property type="term" value="F:protein dimerization activity"/>
    <property type="evidence" value="ECO:0007669"/>
    <property type="project" value="InterPro"/>
</dbReference>
<dbReference type="GO" id="GO:0016020">
    <property type="term" value="C:membrane"/>
    <property type="evidence" value="ECO:0007669"/>
    <property type="project" value="InterPro"/>
</dbReference>
<dbReference type="SUPFAM" id="SSF50156">
    <property type="entry name" value="PDZ domain-like"/>
    <property type="match status" value="1"/>
</dbReference>
<evidence type="ECO:0000256" key="8">
    <source>
        <dbReference type="SAM" id="Phobius"/>
    </source>
</evidence>
<feature type="transmembrane region" description="Helical" evidence="8">
    <location>
        <begin position="216"/>
        <end position="234"/>
    </location>
</feature>
<dbReference type="GO" id="GO:0005524">
    <property type="term" value="F:ATP binding"/>
    <property type="evidence" value="ECO:0007669"/>
    <property type="project" value="UniProtKB-KW"/>
</dbReference>
<dbReference type="AlphaFoldDB" id="A0A2W0HPD3"/>
<evidence type="ECO:0000256" key="1">
    <source>
        <dbReference type="ARBA" id="ARBA00000085"/>
    </source>
</evidence>
<dbReference type="PROSITE" id="PS50109">
    <property type="entry name" value="HIS_KIN"/>
    <property type="match status" value="1"/>
</dbReference>
<dbReference type="PANTHER" id="PTHR24421">
    <property type="entry name" value="NITRATE/NITRITE SENSOR PROTEIN NARX-RELATED"/>
    <property type="match status" value="1"/>
</dbReference>
<dbReference type="GO" id="GO:0000155">
    <property type="term" value="F:phosphorelay sensor kinase activity"/>
    <property type="evidence" value="ECO:0007669"/>
    <property type="project" value="InterPro"/>
</dbReference>
<dbReference type="InterPro" id="IPR036890">
    <property type="entry name" value="HATPase_C_sf"/>
</dbReference>
<dbReference type="Gene3D" id="3.30.565.10">
    <property type="entry name" value="Histidine kinase-like ATPase, C-terminal domain"/>
    <property type="match status" value="1"/>
</dbReference>
<dbReference type="EMBL" id="PDOF01000001">
    <property type="protein sequence ID" value="PYZ98739.1"/>
    <property type="molecule type" value="Genomic_DNA"/>
</dbReference>
<evidence type="ECO:0000256" key="7">
    <source>
        <dbReference type="ARBA" id="ARBA00023012"/>
    </source>
</evidence>
<dbReference type="SMART" id="SM00387">
    <property type="entry name" value="HATPase_c"/>
    <property type="match status" value="1"/>
</dbReference>
<keyword evidence="8" id="KW-0472">Membrane</keyword>
<evidence type="ECO:0000256" key="4">
    <source>
        <dbReference type="ARBA" id="ARBA00022741"/>
    </source>
</evidence>
<feature type="domain" description="Histidine kinase" evidence="9">
    <location>
        <begin position="565"/>
        <end position="767"/>
    </location>
</feature>
<dbReference type="PANTHER" id="PTHR24421:SF60">
    <property type="entry name" value="SENSOR HISTIDINE KINASE COMP"/>
    <property type="match status" value="1"/>
</dbReference>
<evidence type="ECO:0000256" key="3">
    <source>
        <dbReference type="ARBA" id="ARBA00022679"/>
    </source>
</evidence>
<dbReference type="SUPFAM" id="SSF55874">
    <property type="entry name" value="ATPase domain of HSP90 chaperone/DNA topoisomerase II/histidine kinase"/>
    <property type="match status" value="1"/>
</dbReference>
<dbReference type="InterPro" id="IPR005467">
    <property type="entry name" value="His_kinase_dom"/>
</dbReference>
<dbReference type="Gene3D" id="2.30.42.10">
    <property type="match status" value="1"/>
</dbReference>
<keyword evidence="6" id="KW-0067">ATP-binding</keyword>
<feature type="transmembrane region" description="Helical" evidence="8">
    <location>
        <begin position="176"/>
        <end position="196"/>
    </location>
</feature>
<accession>A0A2W0HPD3</accession>
<dbReference type="Pfam" id="PF02518">
    <property type="entry name" value="HATPase_c"/>
    <property type="match status" value="1"/>
</dbReference>
<comment type="caution">
    <text evidence="10">The sequence shown here is derived from an EMBL/GenBank/DDBJ whole genome shotgun (WGS) entry which is preliminary data.</text>
</comment>
<feature type="transmembrane region" description="Helical" evidence="8">
    <location>
        <begin position="337"/>
        <end position="357"/>
    </location>
</feature>
<reference evidence="10 11" key="1">
    <citation type="submission" date="2017-10" db="EMBL/GenBank/DDBJ databases">
        <title>Bacillus sp. nov., a halophilic bacterium isolated from a Yangshapao Lake.</title>
        <authorList>
            <person name="Wang H."/>
        </authorList>
    </citation>
    <scope>NUCLEOTIDE SEQUENCE [LARGE SCALE GENOMIC DNA]</scope>
    <source>
        <strain evidence="10 11">YSP-3</strain>
    </source>
</reference>